<dbReference type="GO" id="GO:0005524">
    <property type="term" value="F:ATP binding"/>
    <property type="evidence" value="ECO:0007669"/>
    <property type="project" value="UniProtKB-KW"/>
</dbReference>
<name>A0A4P6TVX5_STRSO</name>
<dbReference type="STRING" id="73044.GCA_000725795_04153"/>
<dbReference type="InterPro" id="IPR050267">
    <property type="entry name" value="Anti-sigma-factor_SerPK"/>
</dbReference>
<gene>
    <name evidence="3" type="ORF">D0Z67_09620</name>
</gene>
<keyword evidence="1" id="KW-0723">Serine/threonine-protein kinase</keyword>
<keyword evidence="3" id="KW-0067">ATP-binding</keyword>
<sequence length="137" mass="14966">MPLLRQRRFPRARRSVGAARIFAVETLQEWGYRDRQDDIRLCVSELATNAVLHGVPPGREFLLALTVDDASVRIEVRDSGGGVPVVKEGGAEETGGRGLRLVRTLADDFGVTAHNPGKTVWTVFKAAPVCDAGERRS</sequence>
<dbReference type="KEGG" id="sseo:D0Z67_09620"/>
<proteinExistence type="predicted"/>
<dbReference type="GeneID" id="300099190"/>
<dbReference type="OrthoDB" id="3479721at2"/>
<dbReference type="SUPFAM" id="SSF55874">
    <property type="entry name" value="ATPase domain of HSP90 chaperone/DNA topoisomerase II/histidine kinase"/>
    <property type="match status" value="1"/>
</dbReference>
<evidence type="ECO:0000313" key="4">
    <source>
        <dbReference type="Proteomes" id="UP000292547"/>
    </source>
</evidence>
<feature type="domain" description="Histidine kinase/HSP90-like ATPase" evidence="2">
    <location>
        <begin position="11"/>
        <end position="122"/>
    </location>
</feature>
<dbReference type="AlphaFoldDB" id="A0A4P6TVX5"/>
<evidence type="ECO:0000259" key="2">
    <source>
        <dbReference type="Pfam" id="PF13581"/>
    </source>
</evidence>
<dbReference type="Pfam" id="PF13581">
    <property type="entry name" value="HATPase_c_2"/>
    <property type="match status" value="1"/>
</dbReference>
<dbReference type="Gene3D" id="3.30.565.10">
    <property type="entry name" value="Histidine kinase-like ATPase, C-terminal domain"/>
    <property type="match status" value="1"/>
</dbReference>
<evidence type="ECO:0000313" key="3">
    <source>
        <dbReference type="EMBL" id="QBJ90541.1"/>
    </source>
</evidence>
<dbReference type="InterPro" id="IPR003594">
    <property type="entry name" value="HATPase_dom"/>
</dbReference>
<dbReference type="PANTHER" id="PTHR35526">
    <property type="entry name" value="ANTI-SIGMA-F FACTOR RSBW-RELATED"/>
    <property type="match status" value="1"/>
</dbReference>
<keyword evidence="4" id="KW-1185">Reference proteome</keyword>
<dbReference type="EMBL" id="CP032229">
    <property type="protein sequence ID" value="QBJ90541.1"/>
    <property type="molecule type" value="Genomic_DNA"/>
</dbReference>
<organism evidence="3 4">
    <name type="scientific">Streptomyces seoulensis</name>
    <dbReference type="NCBI Taxonomy" id="73044"/>
    <lineage>
        <taxon>Bacteria</taxon>
        <taxon>Bacillati</taxon>
        <taxon>Actinomycetota</taxon>
        <taxon>Actinomycetes</taxon>
        <taxon>Kitasatosporales</taxon>
        <taxon>Streptomycetaceae</taxon>
        <taxon>Streptomyces</taxon>
    </lineage>
</organism>
<evidence type="ECO:0000256" key="1">
    <source>
        <dbReference type="ARBA" id="ARBA00022527"/>
    </source>
</evidence>
<dbReference type="CDD" id="cd16936">
    <property type="entry name" value="HATPase_RsbW-like"/>
    <property type="match status" value="1"/>
</dbReference>
<dbReference type="RefSeq" id="WP_031182301.1">
    <property type="nucleotide sequence ID" value="NZ_CP032229.1"/>
</dbReference>
<reference evidence="3 4" key="1">
    <citation type="submission" date="2018-08" db="EMBL/GenBank/DDBJ databases">
        <title>The complete genome sequence of Streptomyces seoulensis, a pioneer strain for nickel superoxide dismutase discovery.</title>
        <authorList>
            <person name="Shin J."/>
            <person name="Lee J.-S."/>
            <person name="Lee E.-J."/>
            <person name="Youn H.-D."/>
        </authorList>
    </citation>
    <scope>NUCLEOTIDE SEQUENCE [LARGE SCALE GENOMIC DNA]</scope>
    <source>
        <strain evidence="3 4">KCTC 9819</strain>
    </source>
</reference>
<dbReference type="PANTHER" id="PTHR35526:SF3">
    <property type="entry name" value="ANTI-SIGMA-F FACTOR RSBW"/>
    <property type="match status" value="1"/>
</dbReference>
<accession>A0A4P6TVX5</accession>
<keyword evidence="1" id="KW-0808">Transferase</keyword>
<protein>
    <submittedName>
        <fullName evidence="3">ATP-binding protein</fullName>
    </submittedName>
</protein>
<dbReference type="InterPro" id="IPR036890">
    <property type="entry name" value="HATPase_C_sf"/>
</dbReference>
<dbReference type="GO" id="GO:0004674">
    <property type="term" value="F:protein serine/threonine kinase activity"/>
    <property type="evidence" value="ECO:0007669"/>
    <property type="project" value="UniProtKB-KW"/>
</dbReference>
<dbReference type="Proteomes" id="UP000292547">
    <property type="component" value="Chromosome"/>
</dbReference>
<keyword evidence="3" id="KW-0547">Nucleotide-binding</keyword>
<keyword evidence="1" id="KW-0418">Kinase</keyword>